<dbReference type="eggNOG" id="ENOG5033AMZ">
    <property type="taxonomic scope" value="Bacteria"/>
</dbReference>
<accession>G2EFC8</accession>
<feature type="transmembrane region" description="Helical" evidence="1">
    <location>
        <begin position="6"/>
        <end position="26"/>
    </location>
</feature>
<evidence type="ECO:0000313" key="2">
    <source>
        <dbReference type="EMBL" id="EGV42876.1"/>
    </source>
</evidence>
<dbReference type="RefSeq" id="WP_008638288.1">
    <property type="nucleotide sequence ID" value="NZ_AFXZ01000038.1"/>
</dbReference>
<organism evidence="2 3">
    <name type="scientific">Bizionia argentinensis JUB59</name>
    <dbReference type="NCBI Taxonomy" id="1046627"/>
    <lineage>
        <taxon>Bacteria</taxon>
        <taxon>Pseudomonadati</taxon>
        <taxon>Bacteroidota</taxon>
        <taxon>Flavobacteriia</taxon>
        <taxon>Flavobacteriales</taxon>
        <taxon>Flavobacteriaceae</taxon>
        <taxon>Bizionia</taxon>
    </lineage>
</organism>
<dbReference type="EMBL" id="AFXZ01000038">
    <property type="protein sequence ID" value="EGV42876.1"/>
    <property type="molecule type" value="Genomic_DNA"/>
</dbReference>
<sequence>MIILDILNTIGVLATCGVAIWGINSWRRETKWKRKYELAEEILASLYESQQDIRSIRSPIGLQNEGNSRKAQDNETPEQTRIYNQAYSVRERFKNNSAALIKLHSLKYRFMALFGKEYEEHFNQFSKTVNSIFFAAEQIAFLNLGEYGDDKEFKLKILEDNNQIIYASILNKNEDKVEIDIQNAVDAIEAICASSIGKIKN</sequence>
<evidence type="ECO:0000313" key="3">
    <source>
        <dbReference type="Proteomes" id="UP000003730"/>
    </source>
</evidence>
<gene>
    <name evidence="2" type="ORF">BZARG_2062</name>
</gene>
<proteinExistence type="predicted"/>
<comment type="caution">
    <text evidence="2">The sequence shown here is derived from an EMBL/GenBank/DDBJ whole genome shotgun (WGS) entry which is preliminary data.</text>
</comment>
<keyword evidence="1" id="KW-0812">Transmembrane</keyword>
<protein>
    <submittedName>
        <fullName evidence="2">Uncharacterized protein</fullName>
    </submittedName>
</protein>
<dbReference type="Proteomes" id="UP000003730">
    <property type="component" value="Unassembled WGS sequence"/>
</dbReference>
<reference evidence="2 3" key="1">
    <citation type="journal article" date="2008" name="Int. J. Syst. Evol. Microbiol.">
        <title>Bizionia argentinensis sp. nov., isolated from surface marine water in Antarctica.</title>
        <authorList>
            <person name="Bercovich A."/>
            <person name="Vazquez S.C."/>
            <person name="Yankilevich P."/>
            <person name="Coria S.H."/>
            <person name="Foti M."/>
            <person name="Hernandez E."/>
            <person name="Vidal A."/>
            <person name="Ruberto L."/>
            <person name="Melo C."/>
            <person name="Marenssi S."/>
            <person name="Criscuolo M."/>
            <person name="Memoli M."/>
            <person name="Arguelles M."/>
            <person name="Mac Cormack W.P."/>
        </authorList>
    </citation>
    <scope>NUCLEOTIDE SEQUENCE [LARGE SCALE GENOMIC DNA]</scope>
    <source>
        <strain evidence="2 3">JUB59</strain>
    </source>
</reference>
<dbReference type="AlphaFoldDB" id="G2EFC8"/>
<dbReference type="STRING" id="1046627.BZARG_2062"/>
<keyword evidence="3" id="KW-1185">Reference proteome</keyword>
<keyword evidence="1" id="KW-0472">Membrane</keyword>
<evidence type="ECO:0000256" key="1">
    <source>
        <dbReference type="SAM" id="Phobius"/>
    </source>
</evidence>
<dbReference type="OrthoDB" id="1425477at2"/>
<name>G2EFC8_9FLAO</name>
<keyword evidence="1" id="KW-1133">Transmembrane helix</keyword>